<keyword evidence="4" id="KW-0238">DNA-binding</keyword>
<organism evidence="10 11">
    <name type="scientific">Pinctada imbricata</name>
    <name type="common">Atlantic pearl-oyster</name>
    <name type="synonym">Pinctada martensii</name>
    <dbReference type="NCBI Taxonomy" id="66713"/>
    <lineage>
        <taxon>Eukaryota</taxon>
        <taxon>Metazoa</taxon>
        <taxon>Spiralia</taxon>
        <taxon>Lophotrochozoa</taxon>
        <taxon>Mollusca</taxon>
        <taxon>Bivalvia</taxon>
        <taxon>Autobranchia</taxon>
        <taxon>Pteriomorphia</taxon>
        <taxon>Pterioida</taxon>
        <taxon>Pterioidea</taxon>
        <taxon>Pteriidae</taxon>
        <taxon>Pinctada</taxon>
    </lineage>
</organism>
<dbReference type="EMBL" id="VSWD01000005">
    <property type="protein sequence ID" value="KAK3103316.1"/>
    <property type="molecule type" value="Genomic_DNA"/>
</dbReference>
<evidence type="ECO:0000256" key="4">
    <source>
        <dbReference type="ARBA" id="ARBA00023125"/>
    </source>
</evidence>
<dbReference type="GO" id="GO:0000981">
    <property type="term" value="F:DNA-binding transcription factor activity, RNA polymerase II-specific"/>
    <property type="evidence" value="ECO:0007669"/>
    <property type="project" value="TreeGrafter"/>
</dbReference>
<gene>
    <name evidence="10" type="ORF">FSP39_018444</name>
</gene>
<feature type="domain" description="Myb-like" evidence="8">
    <location>
        <begin position="34"/>
        <end position="85"/>
    </location>
</feature>
<keyword evidence="6" id="KW-0539">Nucleus</keyword>
<feature type="region of interest" description="Disordered" evidence="7">
    <location>
        <begin position="364"/>
        <end position="386"/>
    </location>
</feature>
<feature type="domain" description="Myb-like" evidence="8">
    <location>
        <begin position="138"/>
        <end position="188"/>
    </location>
</feature>
<feature type="domain" description="HTH myb-type" evidence="9">
    <location>
        <begin position="142"/>
        <end position="192"/>
    </location>
</feature>
<comment type="caution">
    <text evidence="10">The sequence shown here is derived from an EMBL/GenBank/DDBJ whole genome shotgun (WGS) entry which is preliminary data.</text>
</comment>
<dbReference type="FunFam" id="1.10.10.60:FF:000016">
    <property type="entry name" value="Transcriptional activator Myb isoform A"/>
    <property type="match status" value="1"/>
</dbReference>
<evidence type="ECO:0000256" key="3">
    <source>
        <dbReference type="ARBA" id="ARBA00023015"/>
    </source>
</evidence>
<evidence type="ECO:0000256" key="2">
    <source>
        <dbReference type="ARBA" id="ARBA00022737"/>
    </source>
</evidence>
<dbReference type="GO" id="GO:0000978">
    <property type="term" value="F:RNA polymerase II cis-regulatory region sequence-specific DNA binding"/>
    <property type="evidence" value="ECO:0007669"/>
    <property type="project" value="TreeGrafter"/>
</dbReference>
<keyword evidence="3" id="KW-0805">Transcription regulation</keyword>
<dbReference type="InterPro" id="IPR009057">
    <property type="entry name" value="Homeodomain-like_sf"/>
</dbReference>
<dbReference type="PANTHER" id="PTHR45614:SF25">
    <property type="entry name" value="MYB PROTEIN"/>
    <property type="match status" value="1"/>
</dbReference>
<dbReference type="InterPro" id="IPR050560">
    <property type="entry name" value="MYB_TF"/>
</dbReference>
<feature type="domain" description="Myb-like" evidence="8">
    <location>
        <begin position="86"/>
        <end position="137"/>
    </location>
</feature>
<feature type="region of interest" description="Disordered" evidence="7">
    <location>
        <begin position="492"/>
        <end position="517"/>
    </location>
</feature>
<sequence>SFHWKTLSPGNSKNSDVENQVADHDYNLHSLIPYKYLNKGRWTKEEDDKLRQVVEAVGEFDWSIVSGYFPDRSDTQCQHRWFHVLNPDLVKGPWTKEEDDKVSNLVEKFGAKRWTFISKHLKGRSGKQCRERWHNHLNPDIKKCAWSEEEDYLIYKLHRQLGNRWAEIAKYIPGRTDNAIKNHWNSKMKRRYEDELEVAHQYEEESVICPSTDFATPSSSGRYHSDHSIFGGPRFSTPSTSDNQVLQPIQLFPNHNIYGNHVSCSIMCLFIILCTGGSVLSGFRLDAKSLRKIRSPGRLIPLDSNVKKFSSPPPILRKTFYRKKFGQNDVNTSLSLPWSELQTPETETMGTVAGGIYVKQEPDLHEDENEVPVKKESGTPKGTPIKTLPFSPSQFLNSPELPFSRLTSTPVCNQPNVATPTTSAALNTPVNKLDCYSVYSPSVRRTLLDATPRTPTPFKTALALMEKKAKELRDISPGQLTDLDEVIKEDTGYDGDMSSAAPQGTQTNKKARISKAGSSKVRKSLANKWSSSTVSTLPSSFIMSPETPSKSLIGDTSILFSPPAIIKDTLPAEEEAAMFAGVTNKSQANVNKVGISSLLLYLRLCSYYNVMYTNSM</sequence>
<keyword evidence="11" id="KW-1185">Reference proteome</keyword>
<name>A0AA88YKG8_PINIB</name>
<comment type="subcellular location">
    <subcellularLocation>
        <location evidence="1">Nucleus</location>
    </subcellularLocation>
</comment>
<dbReference type="Proteomes" id="UP001186944">
    <property type="component" value="Unassembled WGS sequence"/>
</dbReference>
<dbReference type="PANTHER" id="PTHR45614">
    <property type="entry name" value="MYB PROTEIN-RELATED"/>
    <property type="match status" value="1"/>
</dbReference>
<evidence type="ECO:0000256" key="1">
    <source>
        <dbReference type="ARBA" id="ARBA00004123"/>
    </source>
</evidence>
<reference evidence="10" key="1">
    <citation type="submission" date="2019-08" db="EMBL/GenBank/DDBJ databases">
        <title>The improved chromosome-level genome for the pearl oyster Pinctada fucata martensii using PacBio sequencing and Hi-C.</title>
        <authorList>
            <person name="Zheng Z."/>
        </authorList>
    </citation>
    <scope>NUCLEOTIDE SEQUENCE</scope>
    <source>
        <strain evidence="10">ZZ-2019</strain>
        <tissue evidence="10">Adductor muscle</tissue>
    </source>
</reference>
<evidence type="ECO:0000259" key="8">
    <source>
        <dbReference type="PROSITE" id="PS50090"/>
    </source>
</evidence>
<accession>A0AA88YKG8</accession>
<evidence type="ECO:0000256" key="5">
    <source>
        <dbReference type="ARBA" id="ARBA00023163"/>
    </source>
</evidence>
<dbReference type="Pfam" id="PF00249">
    <property type="entry name" value="Myb_DNA-binding"/>
    <property type="match status" value="1"/>
</dbReference>
<feature type="non-terminal residue" evidence="10">
    <location>
        <position position="1"/>
    </location>
</feature>
<protein>
    <submittedName>
        <fullName evidence="10">Uncharacterized protein</fullName>
    </submittedName>
</protein>
<dbReference type="InterPro" id="IPR017930">
    <property type="entry name" value="Myb_dom"/>
</dbReference>
<dbReference type="PROSITE" id="PS51294">
    <property type="entry name" value="HTH_MYB"/>
    <property type="match status" value="3"/>
</dbReference>
<dbReference type="SUPFAM" id="SSF46689">
    <property type="entry name" value="Homeodomain-like"/>
    <property type="match status" value="2"/>
</dbReference>
<dbReference type="SMART" id="SM00717">
    <property type="entry name" value="SANT"/>
    <property type="match status" value="3"/>
</dbReference>
<dbReference type="PROSITE" id="PS50090">
    <property type="entry name" value="MYB_LIKE"/>
    <property type="match status" value="3"/>
</dbReference>
<feature type="domain" description="HTH myb-type" evidence="9">
    <location>
        <begin position="86"/>
        <end position="141"/>
    </location>
</feature>
<evidence type="ECO:0000259" key="9">
    <source>
        <dbReference type="PROSITE" id="PS51294"/>
    </source>
</evidence>
<evidence type="ECO:0000313" key="10">
    <source>
        <dbReference type="EMBL" id="KAK3103316.1"/>
    </source>
</evidence>
<dbReference type="FunFam" id="1.10.10.60:FF:000010">
    <property type="entry name" value="Transcriptional activator Myb isoform A"/>
    <property type="match status" value="1"/>
</dbReference>
<dbReference type="GO" id="GO:0005634">
    <property type="term" value="C:nucleus"/>
    <property type="evidence" value="ECO:0007669"/>
    <property type="project" value="UniProtKB-SubCell"/>
</dbReference>
<feature type="domain" description="HTH myb-type" evidence="9">
    <location>
        <begin position="37"/>
        <end position="81"/>
    </location>
</feature>
<keyword evidence="5" id="KW-0804">Transcription</keyword>
<dbReference type="CDD" id="cd00167">
    <property type="entry name" value="SANT"/>
    <property type="match status" value="3"/>
</dbReference>
<dbReference type="InterPro" id="IPR015395">
    <property type="entry name" value="C-myb_C"/>
</dbReference>
<proteinExistence type="predicted"/>
<dbReference type="Pfam" id="PF13921">
    <property type="entry name" value="Myb_DNA-bind_6"/>
    <property type="match status" value="1"/>
</dbReference>
<dbReference type="InterPro" id="IPR001005">
    <property type="entry name" value="SANT/Myb"/>
</dbReference>
<dbReference type="Pfam" id="PF09316">
    <property type="entry name" value="Cmyb_C"/>
    <property type="match status" value="1"/>
</dbReference>
<evidence type="ECO:0000313" key="11">
    <source>
        <dbReference type="Proteomes" id="UP001186944"/>
    </source>
</evidence>
<evidence type="ECO:0000256" key="6">
    <source>
        <dbReference type="ARBA" id="ARBA00023242"/>
    </source>
</evidence>
<dbReference type="Gene3D" id="1.10.10.60">
    <property type="entry name" value="Homeodomain-like"/>
    <property type="match status" value="3"/>
</dbReference>
<evidence type="ECO:0000256" key="7">
    <source>
        <dbReference type="SAM" id="MobiDB-lite"/>
    </source>
</evidence>
<dbReference type="AlphaFoldDB" id="A0AA88YKG8"/>
<keyword evidence="2" id="KW-0677">Repeat</keyword>